<comment type="caution">
    <text evidence="1">The sequence shown here is derived from an EMBL/GenBank/DDBJ whole genome shotgun (WGS) entry which is preliminary data.</text>
</comment>
<protein>
    <recommendedName>
        <fullName evidence="3">Acyl-CoA dehydrogenase</fullName>
    </recommendedName>
</protein>
<dbReference type="Proteomes" id="UP000287168">
    <property type="component" value="Unassembled WGS sequence"/>
</dbReference>
<reference evidence="1 2" key="1">
    <citation type="journal article" date="2015" name="Int. J. Syst. Evol. Microbiol.">
        <title>Gemmobacter intermedius sp. nov., isolated from a white stork (Ciconia ciconia).</title>
        <authorList>
            <person name="Kampfer P."/>
            <person name="Jerzak L."/>
            <person name="Wilharm G."/>
            <person name="Golke J."/>
            <person name="Busse H.J."/>
            <person name="Glaeser S.P."/>
        </authorList>
    </citation>
    <scope>NUCLEOTIDE SEQUENCE [LARGE SCALE GENOMIC DNA]</scope>
    <source>
        <strain evidence="1 2">119/4</strain>
    </source>
</reference>
<evidence type="ECO:0008006" key="3">
    <source>
        <dbReference type="Google" id="ProtNLM"/>
    </source>
</evidence>
<organism evidence="1 2">
    <name type="scientific">Falsigemmobacter intermedius</name>
    <dbReference type="NCBI Taxonomy" id="1553448"/>
    <lineage>
        <taxon>Bacteria</taxon>
        <taxon>Pseudomonadati</taxon>
        <taxon>Pseudomonadota</taxon>
        <taxon>Alphaproteobacteria</taxon>
        <taxon>Rhodobacterales</taxon>
        <taxon>Paracoccaceae</taxon>
        <taxon>Falsigemmobacter</taxon>
    </lineage>
</organism>
<dbReference type="RefSeq" id="WP_128490666.1">
    <property type="nucleotide sequence ID" value="NZ_JBHLXB010000083.1"/>
</dbReference>
<evidence type="ECO:0000313" key="1">
    <source>
        <dbReference type="EMBL" id="RWY37411.1"/>
    </source>
</evidence>
<dbReference type="Gene3D" id="3.10.129.10">
    <property type="entry name" value="Hotdog Thioesterase"/>
    <property type="match status" value="1"/>
</dbReference>
<evidence type="ECO:0000313" key="2">
    <source>
        <dbReference type="Proteomes" id="UP000287168"/>
    </source>
</evidence>
<dbReference type="SUPFAM" id="SSF54637">
    <property type="entry name" value="Thioesterase/thiol ester dehydrase-isomerase"/>
    <property type="match status" value="2"/>
</dbReference>
<dbReference type="AlphaFoldDB" id="A0A3S3UN31"/>
<dbReference type="GO" id="GO:0019171">
    <property type="term" value="F:(3R)-hydroxyacyl-[acyl-carrier-protein] dehydratase activity"/>
    <property type="evidence" value="ECO:0007669"/>
    <property type="project" value="TreeGrafter"/>
</dbReference>
<proteinExistence type="predicted"/>
<dbReference type="EMBL" id="SBLC01000045">
    <property type="protein sequence ID" value="RWY37411.1"/>
    <property type="molecule type" value="Genomic_DNA"/>
</dbReference>
<dbReference type="InterPro" id="IPR029069">
    <property type="entry name" value="HotDog_dom_sf"/>
</dbReference>
<keyword evidence="2" id="KW-1185">Reference proteome</keyword>
<gene>
    <name evidence="1" type="ORF">EP867_17035</name>
</gene>
<sequence>MTRMLQDPDQLQSYIGRRETRQDAVEPGIFHRAAALFDQPPPGPGAALPELWHWFLFPPEAGQSLLGPDGHPAPGGFLPDLGLPRRMWGGSGVTFHHPLHIGAPVTRESVIEKIDLKPARSGHLGIIRLRHSLHQEGHLCLTELQDLVYREAAQPGDRPAPPQPGPHRADRQRLFTPDPVFLFRYSALTWNAHRIHYDRPWATGVEGYRDLVVHGPLTATLLAAHGRETCGKPLTSFRFRGLSPLFCNEPLSLNATAKGPGLHLWASGPAGGMSLTAEAEV</sequence>
<dbReference type="PANTHER" id="PTHR28152">
    <property type="entry name" value="HYDROXYACYL-THIOESTER DEHYDRATASE TYPE 2, MITOCHONDRIAL"/>
    <property type="match status" value="1"/>
</dbReference>
<accession>A0A3S3UN31</accession>
<dbReference type="PANTHER" id="PTHR28152:SF1">
    <property type="entry name" value="HYDROXYACYL-THIOESTER DEHYDRATASE TYPE 2, MITOCHONDRIAL"/>
    <property type="match status" value="1"/>
</dbReference>
<dbReference type="OrthoDB" id="7183822at2"/>
<name>A0A3S3UN31_9RHOB</name>
<dbReference type="InterPro" id="IPR052741">
    <property type="entry name" value="Mitochondrial_HTD2"/>
</dbReference>